<protein>
    <submittedName>
        <fullName evidence="1">Uncharacterized protein</fullName>
    </submittedName>
</protein>
<gene>
    <name evidence="1" type="ORF">ECRASSUSDP1_LOCUS11191</name>
</gene>
<evidence type="ECO:0000313" key="1">
    <source>
        <dbReference type="EMBL" id="CAI2369887.1"/>
    </source>
</evidence>
<keyword evidence="2" id="KW-1185">Reference proteome</keyword>
<reference evidence="1" key="1">
    <citation type="submission" date="2023-07" db="EMBL/GenBank/DDBJ databases">
        <authorList>
            <consortium name="AG Swart"/>
            <person name="Singh M."/>
            <person name="Singh A."/>
            <person name="Seah K."/>
            <person name="Emmerich C."/>
        </authorList>
    </citation>
    <scope>NUCLEOTIDE SEQUENCE</scope>
    <source>
        <strain evidence="1">DP1</strain>
    </source>
</reference>
<accession>A0AAD1UJG6</accession>
<organism evidence="1 2">
    <name type="scientific">Euplotes crassus</name>
    <dbReference type="NCBI Taxonomy" id="5936"/>
    <lineage>
        <taxon>Eukaryota</taxon>
        <taxon>Sar</taxon>
        <taxon>Alveolata</taxon>
        <taxon>Ciliophora</taxon>
        <taxon>Intramacronucleata</taxon>
        <taxon>Spirotrichea</taxon>
        <taxon>Hypotrichia</taxon>
        <taxon>Euplotida</taxon>
        <taxon>Euplotidae</taxon>
        <taxon>Moneuplotes</taxon>
    </lineage>
</organism>
<sequence>MNLLQRFIATGKVLLIQVCKSLNLTWIVQSRINKFPKVSVLPEIDNDAMSSIEESIGNKSKELLAHKKSMSFNIHTNAPTTHRKKIQLTKEKIGAMRYGHNSFRDKHDNLKLSPHHKKSIKIGVNLARKRIQFYNQPDDHSQQFLLQNLQSRRKSTYEKNVENLVNITAMQFSGITAARLKHLLTRKPQEEYTLKKNFKWDFH</sequence>
<dbReference type="EMBL" id="CAMPGE010011043">
    <property type="protein sequence ID" value="CAI2369887.1"/>
    <property type="molecule type" value="Genomic_DNA"/>
</dbReference>
<dbReference type="Proteomes" id="UP001295684">
    <property type="component" value="Unassembled WGS sequence"/>
</dbReference>
<proteinExistence type="predicted"/>
<name>A0AAD1UJG6_EUPCR</name>
<dbReference type="AlphaFoldDB" id="A0AAD1UJG6"/>
<evidence type="ECO:0000313" key="2">
    <source>
        <dbReference type="Proteomes" id="UP001295684"/>
    </source>
</evidence>
<comment type="caution">
    <text evidence="1">The sequence shown here is derived from an EMBL/GenBank/DDBJ whole genome shotgun (WGS) entry which is preliminary data.</text>
</comment>